<gene>
    <name evidence="3" type="primary">LOC115874084</name>
</gene>
<protein>
    <submittedName>
        <fullName evidence="3">Uncharacterized protein LOC115874084</fullName>
    </submittedName>
</protein>
<dbReference type="PANTHER" id="PTHR47331:SF1">
    <property type="entry name" value="GAG-LIKE PROTEIN"/>
    <property type="match status" value="1"/>
</dbReference>
<proteinExistence type="predicted"/>
<evidence type="ECO:0000256" key="1">
    <source>
        <dbReference type="SAM" id="MobiDB-lite"/>
    </source>
</evidence>
<dbReference type="Pfam" id="PF03564">
    <property type="entry name" value="DUF1759"/>
    <property type="match status" value="1"/>
</dbReference>
<dbReference type="KEGG" id="soy:115874084"/>
<name>A0A6J2X1D2_SITOR</name>
<feature type="region of interest" description="Disordered" evidence="1">
    <location>
        <begin position="404"/>
        <end position="485"/>
    </location>
</feature>
<dbReference type="PANTHER" id="PTHR47331">
    <property type="entry name" value="PHD-TYPE DOMAIN-CONTAINING PROTEIN"/>
    <property type="match status" value="1"/>
</dbReference>
<feature type="compositionally biased region" description="Polar residues" evidence="1">
    <location>
        <begin position="406"/>
        <end position="422"/>
    </location>
</feature>
<sequence length="699" mass="80036">MFNSGESNKTNDEKIKSLVLRRGQLKGNLTRFSNFLKSGNINITRLKLRVKNIDATWDEFQAVQSQLEELDAGREVERQSFEDKYYGLATVALEMIEQNEQNASQNASRSSQSTHTNMISTTSTNNATKLQAITLPQFSGSYEGWLQFYEIFRALVDQNSELSKIQKFYYLQSCLRVEAIQVLHLLEICEDNYDKALDLLRERYENKRVLIHNHVKNLFDMQPVAKESHESLRKLIDVVVKNIRALTSLEQLVEHWDTLVIYLISLKLDAHTRKEWEISNNKISPTLEEFLQFLKNKCQILEIIDHKQQATTPNFKQRTLAHLSSNESPTNRETQVYCTFCKQTNHFAYKCQKLLTLAIKDRYFELKRLGICTNCLRSGHDVTICQGKNCRICNRRHNSVLHDFNFSPNYQNSKTNQNAHNYQNSKPNQNAHNNQNSNQNCNVARNDNNPNENFDHNSGKIPTVKAGNSGTSSSAGEVSSPRPADARASGACMLTRAANTKFELSNRELSSRHAEQILLATAMVEVFDVNNRPVRCRALLDSGSQSDFCTKELFERLNIPSKKLNSSILGINNVRCNMYAKFNTKLKSINESFQSNVEFLVIDKITTKLPQISFEPDIIKIPQNLELADSEFSEPRNIDLLIGVELFFKCLNSEQIKLGRNSPILQNTKFGWIIAGPLDLHVNRDLKDINIPQCFFNSK</sequence>
<dbReference type="InterPro" id="IPR021109">
    <property type="entry name" value="Peptidase_aspartic_dom_sf"/>
</dbReference>
<keyword evidence="2" id="KW-1185">Reference proteome</keyword>
<feature type="compositionally biased region" description="Low complexity" evidence="1">
    <location>
        <begin position="469"/>
        <end position="480"/>
    </location>
</feature>
<evidence type="ECO:0000313" key="2">
    <source>
        <dbReference type="Proteomes" id="UP000504635"/>
    </source>
</evidence>
<feature type="region of interest" description="Disordered" evidence="1">
    <location>
        <begin position="100"/>
        <end position="120"/>
    </location>
</feature>
<evidence type="ECO:0000313" key="3">
    <source>
        <dbReference type="RefSeq" id="XP_030745008.1"/>
    </source>
</evidence>
<dbReference type="GeneID" id="115874084"/>
<dbReference type="RefSeq" id="XP_030745008.1">
    <property type="nucleotide sequence ID" value="XM_030889148.1"/>
</dbReference>
<reference evidence="3" key="1">
    <citation type="submission" date="2025-08" db="UniProtKB">
        <authorList>
            <consortium name="RefSeq"/>
        </authorList>
    </citation>
    <scope>IDENTIFICATION</scope>
    <source>
        <tissue evidence="3">Gonads</tissue>
    </source>
</reference>
<dbReference type="Gene3D" id="2.40.70.10">
    <property type="entry name" value="Acid Proteases"/>
    <property type="match status" value="1"/>
</dbReference>
<dbReference type="InParanoid" id="A0A6J2X1D2"/>
<dbReference type="OrthoDB" id="6779063at2759"/>
<feature type="compositionally biased region" description="Low complexity" evidence="1">
    <location>
        <begin position="100"/>
        <end position="113"/>
    </location>
</feature>
<dbReference type="AlphaFoldDB" id="A0A6J2X1D2"/>
<accession>A0A6J2X1D2</accession>
<dbReference type="InterPro" id="IPR005312">
    <property type="entry name" value="DUF1759"/>
</dbReference>
<dbReference type="Proteomes" id="UP000504635">
    <property type="component" value="Unplaced"/>
</dbReference>
<organism evidence="2 3">
    <name type="scientific">Sitophilus oryzae</name>
    <name type="common">Rice weevil</name>
    <name type="synonym">Curculio oryzae</name>
    <dbReference type="NCBI Taxonomy" id="7048"/>
    <lineage>
        <taxon>Eukaryota</taxon>
        <taxon>Metazoa</taxon>
        <taxon>Ecdysozoa</taxon>
        <taxon>Arthropoda</taxon>
        <taxon>Hexapoda</taxon>
        <taxon>Insecta</taxon>
        <taxon>Pterygota</taxon>
        <taxon>Neoptera</taxon>
        <taxon>Endopterygota</taxon>
        <taxon>Coleoptera</taxon>
        <taxon>Polyphaga</taxon>
        <taxon>Cucujiformia</taxon>
        <taxon>Curculionidae</taxon>
        <taxon>Dryophthorinae</taxon>
        <taxon>Sitophilus</taxon>
    </lineage>
</organism>
<feature type="compositionally biased region" description="Low complexity" evidence="1">
    <location>
        <begin position="423"/>
        <end position="452"/>
    </location>
</feature>